<reference evidence="4" key="1">
    <citation type="journal article" date="2019" name="Int. J. Syst. Evol. Microbiol.">
        <title>The Global Catalogue of Microorganisms (GCM) 10K type strain sequencing project: providing services to taxonomists for standard genome sequencing and annotation.</title>
        <authorList>
            <consortium name="The Broad Institute Genomics Platform"/>
            <consortium name="The Broad Institute Genome Sequencing Center for Infectious Disease"/>
            <person name="Wu L."/>
            <person name="Ma J."/>
        </authorList>
    </citation>
    <scope>NUCLEOTIDE SEQUENCE [LARGE SCALE GENOMIC DNA]</scope>
    <source>
        <strain evidence="4">CCUG 63418</strain>
    </source>
</reference>
<dbReference type="CDD" id="cd00143">
    <property type="entry name" value="PP2Cc"/>
    <property type="match status" value="1"/>
</dbReference>
<name>A0ABW2YZM2_9SPHI</name>
<dbReference type="InterPro" id="IPR001932">
    <property type="entry name" value="PPM-type_phosphatase-like_dom"/>
</dbReference>
<keyword evidence="1" id="KW-1133">Transmembrane helix</keyword>
<feature type="transmembrane region" description="Helical" evidence="1">
    <location>
        <begin position="299"/>
        <end position="319"/>
    </location>
</feature>
<evidence type="ECO:0000313" key="3">
    <source>
        <dbReference type="EMBL" id="MFD0751832.1"/>
    </source>
</evidence>
<evidence type="ECO:0000259" key="2">
    <source>
        <dbReference type="PROSITE" id="PS51746"/>
    </source>
</evidence>
<evidence type="ECO:0000256" key="1">
    <source>
        <dbReference type="SAM" id="Phobius"/>
    </source>
</evidence>
<keyword evidence="1" id="KW-0812">Transmembrane</keyword>
<dbReference type="Proteomes" id="UP001596958">
    <property type="component" value="Unassembled WGS sequence"/>
</dbReference>
<keyword evidence="3" id="KW-0378">Hydrolase</keyword>
<dbReference type="GO" id="GO:0004722">
    <property type="term" value="F:protein serine/threonine phosphatase activity"/>
    <property type="evidence" value="ECO:0007669"/>
    <property type="project" value="UniProtKB-EC"/>
</dbReference>
<dbReference type="EC" id="3.1.3.16" evidence="3"/>
<keyword evidence="4" id="KW-1185">Reference proteome</keyword>
<dbReference type="Pfam" id="PF13672">
    <property type="entry name" value="PP2C_2"/>
    <property type="match status" value="1"/>
</dbReference>
<evidence type="ECO:0000313" key="4">
    <source>
        <dbReference type="Proteomes" id="UP001596958"/>
    </source>
</evidence>
<gene>
    <name evidence="3" type="ORF">ACFQZS_16890</name>
</gene>
<protein>
    <submittedName>
        <fullName evidence="3">PP2C family protein-serine/threonine phosphatase</fullName>
        <ecNumber evidence="3">3.1.3.16</ecNumber>
    </submittedName>
</protein>
<organism evidence="3 4">
    <name type="scientific">Mucilaginibacter calamicampi</name>
    <dbReference type="NCBI Taxonomy" id="1302352"/>
    <lineage>
        <taxon>Bacteria</taxon>
        <taxon>Pseudomonadati</taxon>
        <taxon>Bacteroidota</taxon>
        <taxon>Sphingobacteriia</taxon>
        <taxon>Sphingobacteriales</taxon>
        <taxon>Sphingobacteriaceae</taxon>
        <taxon>Mucilaginibacter</taxon>
    </lineage>
</organism>
<dbReference type="EMBL" id="JBHTHU010000021">
    <property type="protein sequence ID" value="MFD0751832.1"/>
    <property type="molecule type" value="Genomic_DNA"/>
</dbReference>
<feature type="domain" description="PPM-type phosphatase" evidence="2">
    <location>
        <begin position="5"/>
        <end position="247"/>
    </location>
</feature>
<dbReference type="SMART" id="SM00332">
    <property type="entry name" value="PP2Cc"/>
    <property type="match status" value="1"/>
</dbReference>
<dbReference type="PROSITE" id="PS51746">
    <property type="entry name" value="PPM_2"/>
    <property type="match status" value="1"/>
</dbReference>
<dbReference type="RefSeq" id="WP_377102133.1">
    <property type="nucleotide sequence ID" value="NZ_JBHTHU010000021.1"/>
</dbReference>
<proteinExistence type="predicted"/>
<sequence>MAENFFGLTDTGKIRDNNEDTFIAQFILNKRYILACVIDGVGGYHGGEVAAEIARDEILTVLGKSNGELIPEMITALKQASAKIYKERQNNKEHDQMACVATLVVADIQNNQFTYAHVGDTRLYLLRDGSLIKISKDHSFVGYLEDSGRLTETDAMNHPKRNEINKALGFSEEIDTDDTYIETGASPFLPGDMLLLCSDGLSDMVNKKDITNLITGDDTLQQKVAALIETANNNGGNDNITVVLVKNNKAPQMAEATLPAFTEKKSPSPKTTEPVEPVMQNNPHIHNTSAAPVKKGGSLTLILGIVCLALLASTVWLFMQWQKYKPVENVITAKPQRNEQEILLQDAFNNAKGDTVILSDSIFKTPVVITDTLFITADSLFVKAKGNIILQRDTAYHGPALVISPSAKITLLDSLQFNDFPTAIYLNNSVLVLKNTHFNGSVNPVINKYTFGKKTNVTARVPVLMSADTVTTRTKPANGKR</sequence>
<comment type="caution">
    <text evidence="3">The sequence shown here is derived from an EMBL/GenBank/DDBJ whole genome shotgun (WGS) entry which is preliminary data.</text>
</comment>
<dbReference type="InterPro" id="IPR036457">
    <property type="entry name" value="PPM-type-like_dom_sf"/>
</dbReference>
<dbReference type="Gene3D" id="3.60.40.10">
    <property type="entry name" value="PPM-type phosphatase domain"/>
    <property type="match status" value="1"/>
</dbReference>
<accession>A0ABW2YZM2</accession>
<dbReference type="SMART" id="SM00331">
    <property type="entry name" value="PP2C_SIG"/>
    <property type="match status" value="1"/>
</dbReference>
<keyword evidence="1" id="KW-0472">Membrane</keyword>
<dbReference type="PANTHER" id="PTHR47992">
    <property type="entry name" value="PROTEIN PHOSPHATASE"/>
    <property type="match status" value="1"/>
</dbReference>
<dbReference type="SUPFAM" id="SSF81606">
    <property type="entry name" value="PP2C-like"/>
    <property type="match status" value="1"/>
</dbReference>
<dbReference type="InterPro" id="IPR015655">
    <property type="entry name" value="PP2C"/>
</dbReference>